<dbReference type="GO" id="GO:0030649">
    <property type="term" value="P:aminoglycoside antibiotic catabolic process"/>
    <property type="evidence" value="ECO:0007669"/>
    <property type="project" value="TreeGrafter"/>
</dbReference>
<dbReference type="InterPro" id="IPR041380">
    <property type="entry name" value="Acetyltransf_17"/>
</dbReference>
<dbReference type="InterPro" id="IPR051554">
    <property type="entry name" value="Acetyltransferase_Eis"/>
</dbReference>
<dbReference type="GO" id="GO:0034069">
    <property type="term" value="F:aminoglycoside N-acetyltransferase activity"/>
    <property type="evidence" value="ECO:0007669"/>
    <property type="project" value="TreeGrafter"/>
</dbReference>
<dbReference type="Gene3D" id="3.40.630.30">
    <property type="match status" value="2"/>
</dbReference>
<protein>
    <submittedName>
        <fullName evidence="4">GNAT family N-acetyltransferase</fullName>
    </submittedName>
</protein>
<dbReference type="Pfam" id="PF17668">
    <property type="entry name" value="Acetyltransf_17"/>
    <property type="match status" value="1"/>
</dbReference>
<evidence type="ECO:0000259" key="3">
    <source>
        <dbReference type="Pfam" id="PF17668"/>
    </source>
</evidence>
<evidence type="ECO:0000313" key="4">
    <source>
        <dbReference type="EMBL" id="QFU83501.1"/>
    </source>
</evidence>
<dbReference type="Pfam" id="PF13530">
    <property type="entry name" value="SCP2_2"/>
    <property type="match status" value="1"/>
</dbReference>
<name>A0A5P9P5Q0_9EURY</name>
<accession>A0A5P9P5Q0</accession>
<reference evidence="4 5" key="1">
    <citation type="journal article" date="2007" name="Int. J. Syst. Evol. Microbiol.">
        <title>Natronorubrum sulfidifaciens sp. nov., an extremely haloalkaliphilic archaeon isolated from Aiding salt lake in Xin-Jiang, China.</title>
        <authorList>
            <person name="Cui H.L."/>
            <person name="Tohty D."/>
            <person name="Liu H.C."/>
            <person name="Liu S.J."/>
            <person name="Oren A."/>
            <person name="Zhou P.J."/>
        </authorList>
    </citation>
    <scope>NUCLEOTIDE SEQUENCE [LARGE SCALE GENOMIC DNA]</scope>
    <source>
        <strain evidence="4 5">7-3</strain>
    </source>
</reference>
<dbReference type="Proteomes" id="UP000326170">
    <property type="component" value="Chromosome"/>
</dbReference>
<dbReference type="InterPro" id="IPR016181">
    <property type="entry name" value="Acyl_CoA_acyltransferase"/>
</dbReference>
<gene>
    <name evidence="4" type="ORF">GCU68_13590</name>
</gene>
<feature type="region of interest" description="Disordered" evidence="1">
    <location>
        <begin position="26"/>
        <end position="51"/>
    </location>
</feature>
<sequence length="407" mass="46151">MVEYRPIPDERDVFHEYRSYAFRPESGVPAYDPDEHETPRATLGSRRGLYDPTADDTAPQAVCRHYWLEAHVRGDLHRIAGLASVATPPEYRHSGYVRRLLANSLAEYRDRDVRFSVLWPFRYRFYRQYGWETSNRIVTHECAPTALEFATDAADTEGTFRRLEADEYDRLEPAYDAHTDRYGLALERDEQWWRRRVFAGHDRDPFVYTVERDGEGRGYLVYTIDDEPAGRTMAVSELVAVDHDAVLALLAFCHRHDSQVERVRLRVPADVPIRDLARDPDEIDTVVEDGPMVRIVDVAETLSACSTPTLETDVTIAVDDPLADWNDGTFRLEGTDGGSAWTRLADDTDSESVDIRLGIATLSQLAVGSRSAPNLERTGRLTATDSTALETLATCFPETDVYLGEHF</sequence>
<dbReference type="PANTHER" id="PTHR37817">
    <property type="entry name" value="N-ACETYLTRANSFERASE EIS"/>
    <property type="match status" value="1"/>
</dbReference>
<feature type="domain" description="Eis-like acetyltransferase" evidence="3">
    <location>
        <begin position="185"/>
        <end position="295"/>
    </location>
</feature>
<dbReference type="OrthoDB" id="212302at2157"/>
<feature type="domain" description="Enhanced intracellular survival protein" evidence="2">
    <location>
        <begin position="298"/>
        <end position="403"/>
    </location>
</feature>
<evidence type="ECO:0000256" key="1">
    <source>
        <dbReference type="SAM" id="MobiDB-lite"/>
    </source>
</evidence>
<evidence type="ECO:0000259" key="2">
    <source>
        <dbReference type="Pfam" id="PF13530"/>
    </source>
</evidence>
<dbReference type="InterPro" id="IPR025559">
    <property type="entry name" value="Eis_dom"/>
</dbReference>
<dbReference type="Gene3D" id="3.30.1050.10">
    <property type="entry name" value="SCP2 sterol-binding domain"/>
    <property type="match status" value="1"/>
</dbReference>
<dbReference type="Pfam" id="PF13527">
    <property type="entry name" value="Acetyltransf_9"/>
    <property type="match status" value="1"/>
</dbReference>
<dbReference type="InterPro" id="IPR036527">
    <property type="entry name" value="SCP2_sterol-bd_dom_sf"/>
</dbReference>
<proteinExistence type="predicted"/>
<dbReference type="EMBL" id="CP045488">
    <property type="protein sequence ID" value="QFU83501.1"/>
    <property type="molecule type" value="Genomic_DNA"/>
</dbReference>
<dbReference type="RefSeq" id="WP_152942453.1">
    <property type="nucleotide sequence ID" value="NZ_CP045488.1"/>
</dbReference>
<keyword evidence="4" id="KW-0808">Transferase</keyword>
<evidence type="ECO:0000313" key="5">
    <source>
        <dbReference type="Proteomes" id="UP000326170"/>
    </source>
</evidence>
<dbReference type="PANTHER" id="PTHR37817:SF1">
    <property type="entry name" value="N-ACETYLTRANSFERASE EIS"/>
    <property type="match status" value="1"/>
</dbReference>
<dbReference type="GeneID" id="42302095"/>
<keyword evidence="5" id="KW-1185">Reference proteome</keyword>
<dbReference type="SUPFAM" id="SSF55729">
    <property type="entry name" value="Acyl-CoA N-acyltransferases (Nat)"/>
    <property type="match status" value="1"/>
</dbReference>
<organism evidence="4 5">
    <name type="scientific">Natronorubrum aibiense</name>
    <dbReference type="NCBI Taxonomy" id="348826"/>
    <lineage>
        <taxon>Archaea</taxon>
        <taxon>Methanobacteriati</taxon>
        <taxon>Methanobacteriota</taxon>
        <taxon>Stenosarchaea group</taxon>
        <taxon>Halobacteria</taxon>
        <taxon>Halobacteriales</taxon>
        <taxon>Natrialbaceae</taxon>
        <taxon>Natronorubrum</taxon>
    </lineage>
</organism>
<dbReference type="AlphaFoldDB" id="A0A5P9P5Q0"/>
<dbReference type="SUPFAM" id="SSF55718">
    <property type="entry name" value="SCP-like"/>
    <property type="match status" value="1"/>
</dbReference>
<dbReference type="KEGG" id="nas:GCU68_13590"/>